<comment type="similarity">
    <text evidence="4">In the C-terminal section; belongs to the protein kinase superfamily. Ser/Thr protein kinase family.</text>
</comment>
<dbReference type="InterPro" id="IPR001220">
    <property type="entry name" value="Legume_lectin_dom"/>
</dbReference>
<dbReference type="SUPFAM" id="SSF56112">
    <property type="entry name" value="Protein kinase-like (PK-like)"/>
    <property type="match status" value="1"/>
</dbReference>
<dbReference type="Proteomes" id="UP000290289">
    <property type="component" value="Chromosome 8"/>
</dbReference>
<organism evidence="19 20">
    <name type="scientific">Malus domestica</name>
    <name type="common">Apple</name>
    <name type="synonym">Pyrus malus</name>
    <dbReference type="NCBI Taxonomy" id="3750"/>
    <lineage>
        <taxon>Eukaryota</taxon>
        <taxon>Viridiplantae</taxon>
        <taxon>Streptophyta</taxon>
        <taxon>Embryophyta</taxon>
        <taxon>Tracheophyta</taxon>
        <taxon>Spermatophyta</taxon>
        <taxon>Magnoliopsida</taxon>
        <taxon>eudicotyledons</taxon>
        <taxon>Gunneridae</taxon>
        <taxon>Pentapetalae</taxon>
        <taxon>rosids</taxon>
        <taxon>fabids</taxon>
        <taxon>Rosales</taxon>
        <taxon>Rosaceae</taxon>
        <taxon>Amygdaloideae</taxon>
        <taxon>Maleae</taxon>
        <taxon>Malus</taxon>
    </lineage>
</organism>
<sequence length="812" mass="90704">MSLNNTSSREVCFRLQYFFILITCFPHFAQPLSFNVTQLYPGTTNIVYEGDAAPVLGGIELNAESRWTWTVGRATYADPLHLWDSNSGSLADFATHFTFNINAAGDNHSDGLAFFLAPVGVPIPPNSGGGFLGLFNSTTMSHNKIASVEFDTYSNSYWDPAGPHVGINQLMQAWPSIMALRSNAMSLNNTSSREVSFRLQYFFILITCFPHFAQPLSFNITQFYHGTTNIVYEGDAAPVLGGIELNAESTWTWTVGRATYADPLHLWDSNSGSLADFTTHFTFNINAAGQNHSDGTTMSHNKIASVEFDTFSNSYWDPAGPHVGINIDKIASAVHASWNFSSDYNKKNVNVWITYNATTKNLSVFWTNKENPVFVGNSSLSYVVDLRECLPDLVTIGFSAASGQYPERHTIYSWDFNSSLDPTHEKNRKHKWKGNEKWLIAVVAASFLIVMIGVALCCLVKRIGSFANRNHSSNGLHSISAKLERLAVPKRFSYQELVAATNDFAKERRLGQGGSGQVYKGILQDLGSLVAVKRILTESERYEKIFINEVKIISHLFHRNLVQFIGWCHKNGECLLVYAYMSNGSLDTHLFGSRVTLQWESRYKIALGLASALHYLHEEAEQCVLHRDIKSANVLLDNNFSTKLGDFGIAKLVDPRFRSQTTGVVGTFGYMAPEYASGGRASKESDIYSLGVVALEIACGRRTYQDGEYHVPLFRWVWQLYLAGNLLHVADERLNLNFDRNEMECLLFVGLWCTHPRKTERPKAGQVIKVLQLEAPLPELPPDMHDHYPLPQPQQEADSASHISLTSSLDGR</sequence>
<protein>
    <recommendedName>
        <fullName evidence="18">Protein kinase domain-containing protein</fullName>
    </recommendedName>
</protein>
<feature type="binding site" evidence="15">
    <location>
        <position position="533"/>
    </location>
    <ligand>
        <name>ATP</name>
        <dbReference type="ChEBI" id="CHEBI:30616"/>
    </ligand>
</feature>
<evidence type="ECO:0000259" key="18">
    <source>
        <dbReference type="PROSITE" id="PS50011"/>
    </source>
</evidence>
<keyword evidence="11 15" id="KW-0067">ATP-binding</keyword>
<evidence type="ECO:0000256" key="12">
    <source>
        <dbReference type="ARBA" id="ARBA00022989"/>
    </source>
</evidence>
<comment type="similarity">
    <text evidence="3">In the N-terminal section; belongs to the leguminous lectin family.</text>
</comment>
<dbReference type="GO" id="GO:0005524">
    <property type="term" value="F:ATP binding"/>
    <property type="evidence" value="ECO:0007669"/>
    <property type="project" value="UniProtKB-UniRule"/>
</dbReference>
<evidence type="ECO:0000256" key="11">
    <source>
        <dbReference type="ARBA" id="ARBA00022840"/>
    </source>
</evidence>
<dbReference type="Pfam" id="PF00139">
    <property type="entry name" value="Lectin_legB"/>
    <property type="match status" value="3"/>
</dbReference>
<evidence type="ECO:0000256" key="10">
    <source>
        <dbReference type="ARBA" id="ARBA00022777"/>
    </source>
</evidence>
<evidence type="ECO:0000256" key="16">
    <source>
        <dbReference type="SAM" id="MobiDB-lite"/>
    </source>
</evidence>
<evidence type="ECO:0000256" key="13">
    <source>
        <dbReference type="ARBA" id="ARBA00023136"/>
    </source>
</evidence>
<comment type="similarity">
    <text evidence="2">Belongs to the leguminous lectin family.</text>
</comment>
<dbReference type="AlphaFoldDB" id="A0A498J970"/>
<evidence type="ECO:0000256" key="15">
    <source>
        <dbReference type="PROSITE-ProRule" id="PRU10141"/>
    </source>
</evidence>
<dbReference type="Pfam" id="PF00069">
    <property type="entry name" value="Pkinase"/>
    <property type="match status" value="1"/>
</dbReference>
<comment type="subcellular location">
    <subcellularLocation>
        <location evidence="1">Membrane</location>
        <topology evidence="1">Single-pass type I membrane protein</topology>
    </subcellularLocation>
</comment>
<feature type="compositionally biased region" description="Polar residues" evidence="16">
    <location>
        <begin position="793"/>
        <end position="812"/>
    </location>
</feature>
<feature type="region of interest" description="Disordered" evidence="16">
    <location>
        <begin position="780"/>
        <end position="812"/>
    </location>
</feature>
<dbReference type="CDD" id="cd06899">
    <property type="entry name" value="lectin_legume_LecRK_Arcelin_ConA"/>
    <property type="match status" value="1"/>
</dbReference>
<comment type="caution">
    <text evidence="19">The sequence shown here is derived from an EMBL/GenBank/DDBJ whole genome shotgun (WGS) entry which is preliminary data.</text>
</comment>
<dbReference type="Gene3D" id="3.30.200.20">
    <property type="entry name" value="Phosphorylase Kinase, domain 1"/>
    <property type="match status" value="1"/>
</dbReference>
<dbReference type="FunFam" id="1.10.510.10:FF:000522">
    <property type="entry name" value="L-type lectin-domain containing receptor kinase IX.1"/>
    <property type="match status" value="1"/>
</dbReference>
<dbReference type="STRING" id="3750.A0A498J970"/>
<dbReference type="GO" id="GO:0030246">
    <property type="term" value="F:carbohydrate binding"/>
    <property type="evidence" value="ECO:0007669"/>
    <property type="project" value="UniProtKB-KW"/>
</dbReference>
<dbReference type="SMART" id="SM00220">
    <property type="entry name" value="S_TKc"/>
    <property type="match status" value="1"/>
</dbReference>
<keyword evidence="12 17" id="KW-1133">Transmembrane helix</keyword>
<evidence type="ECO:0000256" key="9">
    <source>
        <dbReference type="ARBA" id="ARBA00022741"/>
    </source>
</evidence>
<dbReference type="GO" id="GO:0016020">
    <property type="term" value="C:membrane"/>
    <property type="evidence" value="ECO:0007669"/>
    <property type="project" value="UniProtKB-SubCell"/>
</dbReference>
<dbReference type="Gene3D" id="1.10.510.10">
    <property type="entry name" value="Transferase(Phosphotransferase) domain 1"/>
    <property type="match status" value="1"/>
</dbReference>
<evidence type="ECO:0000256" key="3">
    <source>
        <dbReference type="ARBA" id="ARBA00008536"/>
    </source>
</evidence>
<evidence type="ECO:0000256" key="2">
    <source>
        <dbReference type="ARBA" id="ARBA00007606"/>
    </source>
</evidence>
<keyword evidence="7" id="KW-0732">Signal</keyword>
<dbReference type="PROSITE" id="PS50011">
    <property type="entry name" value="PROTEIN_KINASE_DOM"/>
    <property type="match status" value="1"/>
</dbReference>
<dbReference type="InterPro" id="IPR011009">
    <property type="entry name" value="Kinase-like_dom_sf"/>
</dbReference>
<keyword evidence="14" id="KW-0675">Receptor</keyword>
<feature type="domain" description="Protein kinase" evidence="18">
    <location>
        <begin position="504"/>
        <end position="780"/>
    </location>
</feature>
<evidence type="ECO:0000256" key="17">
    <source>
        <dbReference type="SAM" id="Phobius"/>
    </source>
</evidence>
<keyword evidence="10" id="KW-0418">Kinase</keyword>
<keyword evidence="20" id="KW-1185">Reference proteome</keyword>
<dbReference type="FunFam" id="3.30.200.20:FF:000015">
    <property type="entry name" value="Somatic embryogenesis receptor kinase 1"/>
    <property type="match status" value="1"/>
</dbReference>
<proteinExistence type="inferred from homology"/>
<evidence type="ECO:0000256" key="1">
    <source>
        <dbReference type="ARBA" id="ARBA00004479"/>
    </source>
</evidence>
<dbReference type="InterPro" id="IPR050528">
    <property type="entry name" value="L-type_Lectin-RKs"/>
</dbReference>
<evidence type="ECO:0000256" key="7">
    <source>
        <dbReference type="ARBA" id="ARBA00022729"/>
    </source>
</evidence>
<reference evidence="19 20" key="1">
    <citation type="submission" date="2018-10" db="EMBL/GenBank/DDBJ databases">
        <title>A high-quality apple genome assembly.</title>
        <authorList>
            <person name="Hu J."/>
        </authorList>
    </citation>
    <scope>NUCLEOTIDE SEQUENCE [LARGE SCALE GENOMIC DNA]</scope>
    <source>
        <strain evidence="20">cv. HFTH1</strain>
        <tissue evidence="19">Young leaf</tissue>
    </source>
</reference>
<accession>A0A498J970</accession>
<keyword evidence="13 17" id="KW-0472">Membrane</keyword>
<evidence type="ECO:0000313" key="19">
    <source>
        <dbReference type="EMBL" id="RXH91365.1"/>
    </source>
</evidence>
<dbReference type="InterPro" id="IPR008271">
    <property type="entry name" value="Ser/Thr_kinase_AS"/>
</dbReference>
<dbReference type="Gene3D" id="2.60.120.200">
    <property type="match status" value="3"/>
</dbReference>
<evidence type="ECO:0000313" key="20">
    <source>
        <dbReference type="Proteomes" id="UP000290289"/>
    </source>
</evidence>
<keyword evidence="5" id="KW-0808">Transferase</keyword>
<dbReference type="PROSITE" id="PS00107">
    <property type="entry name" value="PROTEIN_KINASE_ATP"/>
    <property type="match status" value="1"/>
</dbReference>
<evidence type="ECO:0000256" key="6">
    <source>
        <dbReference type="ARBA" id="ARBA00022692"/>
    </source>
</evidence>
<dbReference type="InterPro" id="IPR013320">
    <property type="entry name" value="ConA-like_dom_sf"/>
</dbReference>
<dbReference type="EMBL" id="RDQH01000334">
    <property type="protein sequence ID" value="RXH91365.1"/>
    <property type="molecule type" value="Genomic_DNA"/>
</dbReference>
<dbReference type="PROSITE" id="PS00108">
    <property type="entry name" value="PROTEIN_KINASE_ST"/>
    <property type="match status" value="1"/>
</dbReference>
<feature type="transmembrane region" description="Helical" evidence="17">
    <location>
        <begin position="438"/>
        <end position="460"/>
    </location>
</feature>
<dbReference type="InterPro" id="IPR017441">
    <property type="entry name" value="Protein_kinase_ATP_BS"/>
</dbReference>
<evidence type="ECO:0000256" key="4">
    <source>
        <dbReference type="ARBA" id="ARBA00010217"/>
    </source>
</evidence>
<dbReference type="PANTHER" id="PTHR27007">
    <property type="match status" value="1"/>
</dbReference>
<dbReference type="GO" id="GO:0004672">
    <property type="term" value="F:protein kinase activity"/>
    <property type="evidence" value="ECO:0007669"/>
    <property type="project" value="InterPro"/>
</dbReference>
<keyword evidence="8" id="KW-0430">Lectin</keyword>
<dbReference type="SUPFAM" id="SSF49899">
    <property type="entry name" value="Concanavalin A-like lectins/glucanases"/>
    <property type="match status" value="2"/>
</dbReference>
<evidence type="ECO:0000256" key="8">
    <source>
        <dbReference type="ARBA" id="ARBA00022734"/>
    </source>
</evidence>
<keyword evidence="9 15" id="KW-0547">Nucleotide-binding</keyword>
<dbReference type="InterPro" id="IPR000719">
    <property type="entry name" value="Prot_kinase_dom"/>
</dbReference>
<evidence type="ECO:0000256" key="14">
    <source>
        <dbReference type="ARBA" id="ARBA00023170"/>
    </source>
</evidence>
<keyword evidence="6 17" id="KW-0812">Transmembrane</keyword>
<name>A0A498J970_MALDO</name>
<gene>
    <name evidence="19" type="ORF">DVH24_020388</name>
</gene>
<evidence type="ECO:0000256" key="5">
    <source>
        <dbReference type="ARBA" id="ARBA00022679"/>
    </source>
</evidence>